<evidence type="ECO:0000256" key="1">
    <source>
        <dbReference type="ARBA" id="ARBA00022491"/>
    </source>
</evidence>
<dbReference type="PANTHER" id="PTHR30055:SF175">
    <property type="entry name" value="HTH-TYPE TRANSCRIPTIONAL REPRESSOR KSTR2"/>
    <property type="match status" value="1"/>
</dbReference>
<dbReference type="Gene3D" id="1.10.10.60">
    <property type="entry name" value="Homeodomain-like"/>
    <property type="match status" value="1"/>
</dbReference>
<proteinExistence type="predicted"/>
<evidence type="ECO:0000256" key="3">
    <source>
        <dbReference type="ARBA" id="ARBA00023125"/>
    </source>
</evidence>
<evidence type="ECO:0000256" key="2">
    <source>
        <dbReference type="ARBA" id="ARBA00023015"/>
    </source>
</evidence>
<dbReference type="PRINTS" id="PR00455">
    <property type="entry name" value="HTHTETR"/>
</dbReference>
<dbReference type="PROSITE" id="PS50977">
    <property type="entry name" value="HTH_TETR_2"/>
    <property type="match status" value="1"/>
</dbReference>
<evidence type="ECO:0000313" key="8">
    <source>
        <dbReference type="Proteomes" id="UP001479520"/>
    </source>
</evidence>
<sequence length="215" mass="23517">MKKKSNGQYLESSRRGEILVAAAALFRAKGYEASTIRDITTAVGIGSGSTFCHFRSKREILDAVAIEGMRHVLAGAETVANQDLTPENCLKVLIRQHIGFLHDPPSRDFVTVLLYETRALSAGAKKEVMRLMALYEDIWKACLQGLVPVSNGRLRGAVSDSLLHRLLFGALNWSVHWYSPDDDLPPEVLAEALAELVLPAMRGSAESEVIGRSAT</sequence>
<dbReference type="Pfam" id="PF00440">
    <property type="entry name" value="TetR_N"/>
    <property type="match status" value="1"/>
</dbReference>
<feature type="DNA-binding region" description="H-T-H motif" evidence="5">
    <location>
        <begin position="35"/>
        <end position="54"/>
    </location>
</feature>
<dbReference type="SUPFAM" id="SSF46689">
    <property type="entry name" value="Homeodomain-like"/>
    <property type="match status" value="1"/>
</dbReference>
<dbReference type="Proteomes" id="UP001479520">
    <property type="component" value="Chromosome"/>
</dbReference>
<dbReference type="PANTHER" id="PTHR30055">
    <property type="entry name" value="HTH-TYPE TRANSCRIPTIONAL REGULATOR RUTR"/>
    <property type="match status" value="1"/>
</dbReference>
<organism evidence="7 8">
    <name type="scientific">Azonexus hydrophilus</name>
    <dbReference type="NCBI Taxonomy" id="418702"/>
    <lineage>
        <taxon>Bacteria</taxon>
        <taxon>Pseudomonadati</taxon>
        <taxon>Pseudomonadota</taxon>
        <taxon>Betaproteobacteria</taxon>
        <taxon>Rhodocyclales</taxon>
        <taxon>Azonexaceae</taxon>
        <taxon>Azonexus</taxon>
    </lineage>
</organism>
<dbReference type="InterPro" id="IPR050109">
    <property type="entry name" value="HTH-type_TetR-like_transc_reg"/>
</dbReference>
<name>A0ABZ2XG84_9RHOO</name>
<evidence type="ECO:0000259" key="6">
    <source>
        <dbReference type="PROSITE" id="PS50977"/>
    </source>
</evidence>
<accession>A0ABZ2XG84</accession>
<protein>
    <submittedName>
        <fullName evidence="7">TetR/AcrR family transcriptional regulator</fullName>
    </submittedName>
</protein>
<dbReference type="InterPro" id="IPR009057">
    <property type="entry name" value="Homeodomain-like_sf"/>
</dbReference>
<dbReference type="RefSeq" id="WP_341743731.1">
    <property type="nucleotide sequence ID" value="NZ_CP151406.1"/>
</dbReference>
<keyword evidence="8" id="KW-1185">Reference proteome</keyword>
<evidence type="ECO:0000256" key="5">
    <source>
        <dbReference type="PROSITE-ProRule" id="PRU00335"/>
    </source>
</evidence>
<keyword evidence="1" id="KW-0678">Repressor</keyword>
<dbReference type="InterPro" id="IPR036271">
    <property type="entry name" value="Tet_transcr_reg_TetR-rel_C_sf"/>
</dbReference>
<evidence type="ECO:0000313" key="7">
    <source>
        <dbReference type="EMBL" id="WZJ21586.1"/>
    </source>
</evidence>
<feature type="domain" description="HTH tetR-type" evidence="6">
    <location>
        <begin position="12"/>
        <end position="72"/>
    </location>
</feature>
<dbReference type="EMBL" id="CP151406">
    <property type="protein sequence ID" value="WZJ21586.1"/>
    <property type="molecule type" value="Genomic_DNA"/>
</dbReference>
<dbReference type="SUPFAM" id="SSF48498">
    <property type="entry name" value="Tetracyclin repressor-like, C-terminal domain"/>
    <property type="match status" value="1"/>
</dbReference>
<gene>
    <name evidence="7" type="ORF">AADV58_00130</name>
</gene>
<dbReference type="Gene3D" id="1.10.357.10">
    <property type="entry name" value="Tetracycline Repressor, domain 2"/>
    <property type="match status" value="1"/>
</dbReference>
<keyword evidence="4" id="KW-0804">Transcription</keyword>
<keyword evidence="2" id="KW-0805">Transcription regulation</keyword>
<dbReference type="Pfam" id="PF17932">
    <property type="entry name" value="TetR_C_24"/>
    <property type="match status" value="1"/>
</dbReference>
<dbReference type="InterPro" id="IPR001647">
    <property type="entry name" value="HTH_TetR"/>
</dbReference>
<reference evidence="7 8" key="1">
    <citation type="submission" date="2024-04" db="EMBL/GenBank/DDBJ databases">
        <title>Dissimilatory iodate-reducing microorganisms contribute to the enrichment of iodine in groundwater.</title>
        <authorList>
            <person name="Jiang Z."/>
        </authorList>
    </citation>
    <scope>NUCLEOTIDE SEQUENCE [LARGE SCALE GENOMIC DNA]</scope>
    <source>
        <strain evidence="7 8">NCP973</strain>
    </source>
</reference>
<evidence type="ECO:0000256" key="4">
    <source>
        <dbReference type="ARBA" id="ARBA00023163"/>
    </source>
</evidence>
<keyword evidence="3 5" id="KW-0238">DNA-binding</keyword>
<dbReference type="InterPro" id="IPR041490">
    <property type="entry name" value="KstR2_TetR_C"/>
</dbReference>